<feature type="region of interest" description="Disordered" evidence="1">
    <location>
        <begin position="1"/>
        <end position="45"/>
    </location>
</feature>
<proteinExistence type="predicted"/>
<keyword evidence="3" id="KW-1185">Reference proteome</keyword>
<dbReference type="Proteomes" id="UP001519363">
    <property type="component" value="Unassembled WGS sequence"/>
</dbReference>
<name>A0ABS5ATU4_9PSEU</name>
<accession>A0ABS5ATU4</accession>
<evidence type="ECO:0000313" key="2">
    <source>
        <dbReference type="EMBL" id="MBP2479664.1"/>
    </source>
</evidence>
<evidence type="ECO:0000313" key="3">
    <source>
        <dbReference type="Proteomes" id="UP001519363"/>
    </source>
</evidence>
<dbReference type="EMBL" id="JAGIOO010000001">
    <property type="protein sequence ID" value="MBP2479664.1"/>
    <property type="molecule type" value="Genomic_DNA"/>
</dbReference>
<evidence type="ECO:0000256" key="1">
    <source>
        <dbReference type="SAM" id="MobiDB-lite"/>
    </source>
</evidence>
<sequence length="45" mass="4853">MLREQDLQRRAARRAAWMAPGPVSKPAPPITVVRAGLPGSGSSRR</sequence>
<protein>
    <submittedName>
        <fullName evidence="2">Uncharacterized protein</fullName>
    </submittedName>
</protein>
<dbReference type="RefSeq" id="WP_158103461.1">
    <property type="nucleotide sequence ID" value="NZ_JAGIOO010000001.1"/>
</dbReference>
<organism evidence="2 3">
    <name type="scientific">Crossiella equi</name>
    <dbReference type="NCBI Taxonomy" id="130796"/>
    <lineage>
        <taxon>Bacteria</taxon>
        <taxon>Bacillati</taxon>
        <taxon>Actinomycetota</taxon>
        <taxon>Actinomycetes</taxon>
        <taxon>Pseudonocardiales</taxon>
        <taxon>Pseudonocardiaceae</taxon>
        <taxon>Crossiella</taxon>
    </lineage>
</organism>
<comment type="caution">
    <text evidence="2">The sequence shown here is derived from an EMBL/GenBank/DDBJ whole genome shotgun (WGS) entry which is preliminary data.</text>
</comment>
<gene>
    <name evidence="2" type="ORF">JOF53_008536</name>
</gene>
<reference evidence="2 3" key="1">
    <citation type="submission" date="2021-03" db="EMBL/GenBank/DDBJ databases">
        <title>Sequencing the genomes of 1000 actinobacteria strains.</title>
        <authorList>
            <person name="Klenk H.-P."/>
        </authorList>
    </citation>
    <scope>NUCLEOTIDE SEQUENCE [LARGE SCALE GENOMIC DNA]</scope>
    <source>
        <strain evidence="2 3">DSM 44580</strain>
    </source>
</reference>